<protein>
    <submittedName>
        <fullName evidence="1">Uncharacterized protein</fullName>
    </submittedName>
</protein>
<sequence>MLKNFKERLVDVVMGEAILELVEADKPISVASLVTQLKEDLLLEESAARREAIQAAIGEVYQKAHLRKTAEKKVLWHARADDRTSFNSDPPAPDVKKH</sequence>
<name>A0A6N3B0I1_9ENTR</name>
<organism evidence="1">
    <name type="scientific">Phytobacter massiliensis</name>
    <dbReference type="NCBI Taxonomy" id="1485952"/>
    <lineage>
        <taxon>Bacteria</taxon>
        <taxon>Pseudomonadati</taxon>
        <taxon>Pseudomonadota</taxon>
        <taxon>Gammaproteobacteria</taxon>
        <taxon>Enterobacterales</taxon>
        <taxon>Enterobacteriaceae</taxon>
        <taxon>Phytobacter</taxon>
    </lineage>
</organism>
<dbReference type="RefSeq" id="WP_044180473.1">
    <property type="nucleotide sequence ID" value="NZ_CABKSF010000002.1"/>
</dbReference>
<evidence type="ECO:0000313" key="1">
    <source>
        <dbReference type="EMBL" id="VYT96257.1"/>
    </source>
</evidence>
<dbReference type="EMBL" id="CACRTZ010000005">
    <property type="protein sequence ID" value="VYT96257.1"/>
    <property type="molecule type" value="Genomic_DNA"/>
</dbReference>
<accession>A0A6N3B0I1</accession>
<gene>
    <name evidence="1" type="ORF">EMLFYP7_01056</name>
</gene>
<reference evidence="1" key="1">
    <citation type="submission" date="2019-11" db="EMBL/GenBank/DDBJ databases">
        <authorList>
            <person name="Feng L."/>
        </authorList>
    </citation>
    <scope>NUCLEOTIDE SEQUENCE</scope>
    <source>
        <strain evidence="1">EMassiliensisLFYP7</strain>
    </source>
</reference>
<dbReference type="AlphaFoldDB" id="A0A6N3B0I1"/>
<proteinExistence type="predicted"/>
<dbReference type="OrthoDB" id="6539751at2"/>